<protein>
    <submittedName>
        <fullName evidence="3">Uncharacterized protein</fullName>
    </submittedName>
</protein>
<reference evidence="3" key="1">
    <citation type="submission" date="2022-07" db="EMBL/GenBank/DDBJ databases">
        <title>Evaluation of T. orientalis genome assembly methods using nanopore sequencing and analysis of variation between genomes.</title>
        <authorList>
            <person name="Yam J."/>
            <person name="Micallef M.L."/>
            <person name="Liu M."/>
            <person name="Djordjevic S.P."/>
            <person name="Bogema D.R."/>
            <person name="Jenkins C."/>
        </authorList>
    </citation>
    <scope>NUCLEOTIDE SEQUENCE</scope>
    <source>
        <strain evidence="3">Goon Nure</strain>
    </source>
</reference>
<dbReference type="SUPFAM" id="SSF103473">
    <property type="entry name" value="MFS general substrate transporter"/>
    <property type="match status" value="1"/>
</dbReference>
<evidence type="ECO:0000256" key="2">
    <source>
        <dbReference type="SAM" id="Phobius"/>
    </source>
</evidence>
<dbReference type="EMBL" id="CP056071">
    <property type="protein sequence ID" value="UKK02234.1"/>
    <property type="molecule type" value="Genomic_DNA"/>
</dbReference>
<dbReference type="InterPro" id="IPR036259">
    <property type="entry name" value="MFS_trans_sf"/>
</dbReference>
<feature type="region of interest" description="Disordered" evidence="1">
    <location>
        <begin position="476"/>
        <end position="529"/>
    </location>
</feature>
<gene>
    <name evidence="3" type="ORF">MACK_001590</name>
</gene>
<sequence length="610" mass="68605">MKNIKINVDCFKKSAMFMAGFSLYQCLRIALTASSFALKRFGIPRRNVDIFITKIHNSMEVAIFLGILIATMYIVLIPRKHARFNGLISIFTNWMVCLLFFVVLVAFGGNGDKGNLTMYYWGLVGSGFAMGMNQSISMAVSVENISYFAGSIPLAGVQVSVYHIAFLYFNKGRPDYDINYWILVHQIIMAIAISGVAAILWTIGFIEDHKIISCNLTNDDMLNNQKVKIVILDSNEKGEEKNVNEREGTKKTDNISQLGAEADEASENVQLGKKGLKELIRRSTQFLQINFKQRSKRSKNKSRSHGNPFSPVLFLKGVYKAISPIMMSTVAMGLVYLVFPAIAPYRLTNLDTGHKIDIVILITFVAPALINIALCAFNVGPNCDWAEYKFWNYTWVFAIPYFACIIMFFIPAHYPEAKFSQLMRSSKYMLGFVCFTFALSHAVLKTVGFTGAGVQNTIKPVVITNTDLDLSNPSIRSVDGGHDYNDSDSDSNAGNRANRRNSRSKKGRSRSQSPRKNNKEKKSEPRDNSLNGQVSSFNILLSYLTLVIFAFIGDGYLKTLKACEINRELWPTANMGFFRSLVFWVSMAFKRGLRSFGEVFTLNVREQLMK</sequence>
<feature type="transmembrane region" description="Helical" evidence="2">
    <location>
        <begin position="84"/>
        <end position="107"/>
    </location>
</feature>
<keyword evidence="2" id="KW-0812">Transmembrane</keyword>
<dbReference type="Proteomes" id="UP000244811">
    <property type="component" value="Chromosome 2"/>
</dbReference>
<feature type="compositionally biased region" description="Basic residues" evidence="1">
    <location>
        <begin position="497"/>
        <end position="509"/>
    </location>
</feature>
<keyword evidence="2" id="KW-0472">Membrane</keyword>
<keyword evidence="2" id="KW-1133">Transmembrane helix</keyword>
<accession>A0A976MEQ7</accession>
<feature type="transmembrane region" description="Helical" evidence="2">
    <location>
        <begin position="59"/>
        <end position="78"/>
    </location>
</feature>
<organism evidence="3 4">
    <name type="scientific">Theileria orientalis</name>
    <dbReference type="NCBI Taxonomy" id="68886"/>
    <lineage>
        <taxon>Eukaryota</taxon>
        <taxon>Sar</taxon>
        <taxon>Alveolata</taxon>
        <taxon>Apicomplexa</taxon>
        <taxon>Aconoidasida</taxon>
        <taxon>Piroplasmida</taxon>
        <taxon>Theileriidae</taxon>
        <taxon>Theileria</taxon>
    </lineage>
</organism>
<name>A0A976MEQ7_THEOR</name>
<evidence type="ECO:0000256" key="1">
    <source>
        <dbReference type="SAM" id="MobiDB-lite"/>
    </source>
</evidence>
<feature type="transmembrane region" description="Helical" evidence="2">
    <location>
        <begin position="537"/>
        <end position="557"/>
    </location>
</feature>
<feature type="transmembrane region" description="Helical" evidence="2">
    <location>
        <begin position="426"/>
        <end position="444"/>
    </location>
</feature>
<dbReference type="AlphaFoldDB" id="A0A976MEQ7"/>
<evidence type="ECO:0000313" key="3">
    <source>
        <dbReference type="EMBL" id="UKK02234.1"/>
    </source>
</evidence>
<feature type="transmembrane region" description="Helical" evidence="2">
    <location>
        <begin position="145"/>
        <end position="169"/>
    </location>
</feature>
<feature type="transmembrane region" description="Helical" evidence="2">
    <location>
        <begin position="392"/>
        <end position="414"/>
    </location>
</feature>
<feature type="transmembrane region" description="Helical" evidence="2">
    <location>
        <begin position="321"/>
        <end position="346"/>
    </location>
</feature>
<feature type="transmembrane region" description="Helical" evidence="2">
    <location>
        <begin position="358"/>
        <end position="380"/>
    </location>
</feature>
<evidence type="ECO:0000313" key="4">
    <source>
        <dbReference type="Proteomes" id="UP000244811"/>
    </source>
</evidence>
<feature type="transmembrane region" description="Helical" evidence="2">
    <location>
        <begin position="181"/>
        <end position="203"/>
    </location>
</feature>
<feature type="transmembrane region" description="Helical" evidence="2">
    <location>
        <begin position="119"/>
        <end position="139"/>
    </location>
</feature>
<proteinExistence type="predicted"/>
<feature type="transmembrane region" description="Helical" evidence="2">
    <location>
        <begin position="15"/>
        <end position="38"/>
    </location>
</feature>